<organism evidence="2 3">
    <name type="scientific">Marinisporobacter balticus</name>
    <dbReference type="NCBI Taxonomy" id="2018667"/>
    <lineage>
        <taxon>Bacteria</taxon>
        <taxon>Bacillati</taxon>
        <taxon>Bacillota</taxon>
        <taxon>Clostridia</taxon>
        <taxon>Peptostreptococcales</taxon>
        <taxon>Thermotaleaceae</taxon>
        <taxon>Marinisporobacter</taxon>
    </lineage>
</organism>
<feature type="transmembrane region" description="Helical" evidence="1">
    <location>
        <begin position="12"/>
        <end position="34"/>
    </location>
</feature>
<dbReference type="EMBL" id="SLWV01000003">
    <property type="protein sequence ID" value="TCO79093.1"/>
    <property type="molecule type" value="Genomic_DNA"/>
</dbReference>
<feature type="transmembrane region" description="Helical" evidence="1">
    <location>
        <begin position="84"/>
        <end position="102"/>
    </location>
</feature>
<evidence type="ECO:0000256" key="1">
    <source>
        <dbReference type="SAM" id="Phobius"/>
    </source>
</evidence>
<dbReference type="Proteomes" id="UP000294919">
    <property type="component" value="Unassembled WGS sequence"/>
</dbReference>
<gene>
    <name evidence="2" type="ORF">EV214_103145</name>
</gene>
<evidence type="ECO:0000313" key="2">
    <source>
        <dbReference type="EMBL" id="TCO79093.1"/>
    </source>
</evidence>
<feature type="transmembrane region" description="Helical" evidence="1">
    <location>
        <begin position="128"/>
        <end position="147"/>
    </location>
</feature>
<name>A0A4R2KYW2_9FIRM</name>
<keyword evidence="1" id="KW-0472">Membrane</keyword>
<feature type="transmembrane region" description="Helical" evidence="1">
    <location>
        <begin position="46"/>
        <end position="72"/>
    </location>
</feature>
<keyword evidence="1" id="KW-0812">Transmembrane</keyword>
<reference evidence="2 3" key="1">
    <citation type="submission" date="2019-03" db="EMBL/GenBank/DDBJ databases">
        <title>Genomic Encyclopedia of Type Strains, Phase IV (KMG-IV): sequencing the most valuable type-strain genomes for metagenomic binning, comparative biology and taxonomic classification.</title>
        <authorList>
            <person name="Goeker M."/>
        </authorList>
    </citation>
    <scope>NUCLEOTIDE SEQUENCE [LARGE SCALE GENOMIC DNA]</scope>
    <source>
        <strain evidence="2 3">DSM 102940</strain>
    </source>
</reference>
<keyword evidence="1" id="KW-1133">Transmembrane helix</keyword>
<comment type="caution">
    <text evidence="2">The sequence shown here is derived from an EMBL/GenBank/DDBJ whole genome shotgun (WGS) entry which is preliminary data.</text>
</comment>
<evidence type="ECO:0000313" key="3">
    <source>
        <dbReference type="Proteomes" id="UP000294919"/>
    </source>
</evidence>
<dbReference type="AlphaFoldDB" id="A0A4R2KYW2"/>
<proteinExistence type="predicted"/>
<sequence length="169" mass="19417">MGLIQFIRNFMILIISLLILINILAISCSFLVANELVKLMPVNVNSLMGIALITVFTSIFIFVITSIAYLLCKNKKKLKVILDINYLFNLYIWGLLSLFEVFKPEMIKDSILSLNEIKFISKFTSAGAAWLFFVNLTNYYFCSIVIFEHKVIDKLKKCWAFSEESDSIT</sequence>
<keyword evidence="3" id="KW-1185">Reference proteome</keyword>
<dbReference type="RefSeq" id="WP_132242817.1">
    <property type="nucleotide sequence ID" value="NZ_SLWV01000003.1"/>
</dbReference>
<accession>A0A4R2KYW2</accession>
<protein>
    <submittedName>
        <fullName evidence="2">Uncharacterized protein</fullName>
    </submittedName>
</protein>